<evidence type="ECO:0000313" key="2">
    <source>
        <dbReference type="EMBL" id="EDM27985.1"/>
    </source>
</evidence>
<protein>
    <submittedName>
        <fullName evidence="2">Uncharacterized protein</fullName>
    </submittedName>
</protein>
<keyword evidence="1" id="KW-0812">Transmembrane</keyword>
<keyword evidence="1" id="KW-0472">Membrane</keyword>
<reference evidence="2 3" key="1">
    <citation type="journal article" date="2010" name="J. Bacteriol.">
        <title>Genome sequence of Lentisphaera araneosa HTCC2155T, the type species of the order Lentisphaerales in the phylum Lentisphaerae.</title>
        <authorList>
            <person name="Thrash J.C."/>
            <person name="Cho J.C."/>
            <person name="Vergin K.L."/>
            <person name="Morris R.M."/>
            <person name="Giovannoni S.J."/>
        </authorList>
    </citation>
    <scope>NUCLEOTIDE SEQUENCE [LARGE SCALE GENOMIC DNA]</scope>
    <source>
        <strain evidence="2 3">HTCC2155</strain>
    </source>
</reference>
<accession>A6DKT7</accession>
<dbReference type="EMBL" id="ABCK01000007">
    <property type="protein sequence ID" value="EDM27985.1"/>
    <property type="molecule type" value="Genomic_DNA"/>
</dbReference>
<dbReference type="Proteomes" id="UP000004947">
    <property type="component" value="Unassembled WGS sequence"/>
</dbReference>
<organism evidence="2 3">
    <name type="scientific">Lentisphaera araneosa HTCC2155</name>
    <dbReference type="NCBI Taxonomy" id="313628"/>
    <lineage>
        <taxon>Bacteria</taxon>
        <taxon>Pseudomonadati</taxon>
        <taxon>Lentisphaerota</taxon>
        <taxon>Lentisphaeria</taxon>
        <taxon>Lentisphaerales</taxon>
        <taxon>Lentisphaeraceae</taxon>
        <taxon>Lentisphaera</taxon>
    </lineage>
</organism>
<sequence>MLKQLAEASNDPAMLQRAQQTANYTTYYLQPDNRIVVGFDYKQFWYSCHMGVVLYLYYFCRTIIHILGGGVYLKAHGFD</sequence>
<evidence type="ECO:0000313" key="3">
    <source>
        <dbReference type="Proteomes" id="UP000004947"/>
    </source>
</evidence>
<proteinExistence type="predicted"/>
<keyword evidence="3" id="KW-1185">Reference proteome</keyword>
<evidence type="ECO:0000256" key="1">
    <source>
        <dbReference type="SAM" id="Phobius"/>
    </source>
</evidence>
<keyword evidence="1" id="KW-1133">Transmembrane helix</keyword>
<feature type="transmembrane region" description="Helical" evidence="1">
    <location>
        <begin position="52"/>
        <end position="73"/>
    </location>
</feature>
<gene>
    <name evidence="2" type="ORF">LNTAR_01250</name>
</gene>
<name>A6DKT7_9BACT</name>
<dbReference type="AlphaFoldDB" id="A6DKT7"/>
<comment type="caution">
    <text evidence="2">The sequence shown here is derived from an EMBL/GenBank/DDBJ whole genome shotgun (WGS) entry which is preliminary data.</text>
</comment>
<dbReference type="RefSeq" id="WP_007278499.1">
    <property type="nucleotide sequence ID" value="NZ_ABCK01000007.1"/>
</dbReference>